<dbReference type="RefSeq" id="WP_132220577.1">
    <property type="nucleotide sequence ID" value="NZ_SMGO01000001.1"/>
</dbReference>
<evidence type="ECO:0000313" key="2">
    <source>
        <dbReference type="EMBL" id="TCK84865.1"/>
    </source>
</evidence>
<dbReference type="EMBL" id="SMGO01000001">
    <property type="protein sequence ID" value="TCK84865.1"/>
    <property type="molecule type" value="Genomic_DNA"/>
</dbReference>
<protein>
    <recommendedName>
        <fullName evidence="4">Fimbrillin-A associated anchor protein Mfa1/Mfa2</fullName>
    </recommendedName>
</protein>
<name>A0A4R1LZU4_9SPHI</name>
<organism evidence="2 3">
    <name type="scientific">Albibacterium bauzanense</name>
    <dbReference type="NCBI Taxonomy" id="653929"/>
    <lineage>
        <taxon>Bacteria</taxon>
        <taxon>Pseudomonadati</taxon>
        <taxon>Bacteroidota</taxon>
        <taxon>Sphingobacteriia</taxon>
        <taxon>Sphingobacteriales</taxon>
        <taxon>Sphingobacteriaceae</taxon>
        <taxon>Albibacterium</taxon>
    </lineage>
</organism>
<dbReference type="Proteomes" id="UP000294616">
    <property type="component" value="Unassembled WGS sequence"/>
</dbReference>
<evidence type="ECO:0008006" key="4">
    <source>
        <dbReference type="Google" id="ProtNLM"/>
    </source>
</evidence>
<feature type="chain" id="PRO_5020711029" description="Fimbrillin-A associated anchor protein Mfa1/Mfa2" evidence="1">
    <location>
        <begin position="20"/>
        <end position="331"/>
    </location>
</feature>
<gene>
    <name evidence="2" type="ORF">C8N28_0159</name>
</gene>
<proteinExistence type="predicted"/>
<keyword evidence="3" id="KW-1185">Reference proteome</keyword>
<reference evidence="2 3" key="1">
    <citation type="submission" date="2019-03" db="EMBL/GenBank/DDBJ databases">
        <title>Genomic Encyclopedia of Archaeal and Bacterial Type Strains, Phase II (KMG-II): from individual species to whole genera.</title>
        <authorList>
            <person name="Goeker M."/>
        </authorList>
    </citation>
    <scope>NUCLEOTIDE SEQUENCE [LARGE SCALE GENOMIC DNA]</scope>
    <source>
        <strain evidence="2 3">DSM 22554</strain>
    </source>
</reference>
<dbReference type="AlphaFoldDB" id="A0A4R1LZU4"/>
<evidence type="ECO:0000313" key="3">
    <source>
        <dbReference type="Proteomes" id="UP000294616"/>
    </source>
</evidence>
<accession>A0A4R1LZU4</accession>
<feature type="signal peptide" evidence="1">
    <location>
        <begin position="1"/>
        <end position="19"/>
    </location>
</feature>
<sequence length="331" mass="37695">MIRNLIPSFIFLLLISACSKDPLTPHEPGNEEKQLLSLTVDGFSQSLLPFADRIQAANLSASLLPVALSSSGTNLSEYINTLEFKVYHKGNLVDSLRQYDGDPEFGKYENYLPPDGMPYSVFVTGAMLDLDNEDDIELKRGVNTDLTSLRILPDPIDAFFFFNSYTMGIDPQTESIQLKRFVGRLEIDLIEEIPNDAHRLEVTVHNTAKYFMPVSERGYHLSTKEGEDLTPYNTFKTILIKPEDRGRTDYSFNMYFVLKSKLGSEAEITNVTIKAFDTLNKEVAIREINDVILQVNKRTKLTGIIFSHHPNRTFDIELDSDWDSEVPEFRF</sequence>
<keyword evidence="1" id="KW-0732">Signal</keyword>
<evidence type="ECO:0000256" key="1">
    <source>
        <dbReference type="SAM" id="SignalP"/>
    </source>
</evidence>
<comment type="caution">
    <text evidence="2">The sequence shown here is derived from an EMBL/GenBank/DDBJ whole genome shotgun (WGS) entry which is preliminary data.</text>
</comment>
<dbReference type="OrthoDB" id="794663at2"/>
<dbReference type="PROSITE" id="PS51257">
    <property type="entry name" value="PROKAR_LIPOPROTEIN"/>
    <property type="match status" value="1"/>
</dbReference>